<dbReference type="Pfam" id="PF00076">
    <property type="entry name" value="RRM_1"/>
    <property type="match status" value="2"/>
</dbReference>
<evidence type="ECO:0000256" key="4">
    <source>
        <dbReference type="PROSITE-ProRule" id="PRU00176"/>
    </source>
</evidence>
<dbReference type="InterPro" id="IPR012677">
    <property type="entry name" value="Nucleotide-bd_a/b_plait_sf"/>
</dbReference>
<dbReference type="InterPro" id="IPR040434">
    <property type="entry name" value="TSAP1"/>
</dbReference>
<dbReference type="InterPro" id="IPR036397">
    <property type="entry name" value="RNaseH_sf"/>
</dbReference>
<feature type="domain" description="Integrase catalytic" evidence="6">
    <location>
        <begin position="434"/>
        <end position="587"/>
    </location>
</feature>
<accession>A0AAW0V5M9</accession>
<dbReference type="InterPro" id="IPR041085">
    <property type="entry name" value="TSAP1_C"/>
</dbReference>
<dbReference type="InterPro" id="IPR012337">
    <property type="entry name" value="RNaseH-like_sf"/>
</dbReference>
<keyword evidence="8" id="KW-1185">Reference proteome</keyword>
<dbReference type="InterPro" id="IPR000504">
    <property type="entry name" value="RRM_dom"/>
</dbReference>
<dbReference type="InterPro" id="IPR041588">
    <property type="entry name" value="Integrase_H2C2"/>
</dbReference>
<dbReference type="InterPro" id="IPR001584">
    <property type="entry name" value="Integrase_cat-core"/>
</dbReference>
<dbReference type="SUPFAM" id="SSF53098">
    <property type="entry name" value="Ribonuclease H-like"/>
    <property type="match status" value="1"/>
</dbReference>
<dbReference type="GO" id="GO:0015074">
    <property type="term" value="P:DNA integration"/>
    <property type="evidence" value="ECO:0007669"/>
    <property type="project" value="InterPro"/>
</dbReference>
<dbReference type="InterPro" id="IPR035979">
    <property type="entry name" value="RBD_domain_sf"/>
</dbReference>
<dbReference type="PANTHER" id="PTHR37457:SF3">
    <property type="entry name" value="TRNA SELENOCYSTEINE-ASSOCIATED PROTEIN 1"/>
    <property type="match status" value="1"/>
</dbReference>
<evidence type="ECO:0000259" key="6">
    <source>
        <dbReference type="PROSITE" id="PS50994"/>
    </source>
</evidence>
<evidence type="ECO:0000313" key="8">
    <source>
        <dbReference type="Proteomes" id="UP001487740"/>
    </source>
</evidence>
<proteinExistence type="inferred from homology"/>
<feature type="domain" description="RRM" evidence="5">
    <location>
        <begin position="98"/>
        <end position="177"/>
    </location>
</feature>
<organism evidence="7 8">
    <name type="scientific">Scylla paramamosain</name>
    <name type="common">Mud crab</name>
    <dbReference type="NCBI Taxonomy" id="85552"/>
    <lineage>
        <taxon>Eukaryota</taxon>
        <taxon>Metazoa</taxon>
        <taxon>Ecdysozoa</taxon>
        <taxon>Arthropoda</taxon>
        <taxon>Crustacea</taxon>
        <taxon>Multicrustacea</taxon>
        <taxon>Malacostraca</taxon>
        <taxon>Eumalacostraca</taxon>
        <taxon>Eucarida</taxon>
        <taxon>Decapoda</taxon>
        <taxon>Pleocyemata</taxon>
        <taxon>Brachyura</taxon>
        <taxon>Eubrachyura</taxon>
        <taxon>Portunoidea</taxon>
        <taxon>Portunidae</taxon>
        <taxon>Portuninae</taxon>
        <taxon>Scylla</taxon>
    </lineage>
</organism>
<dbReference type="EMBL" id="JARAKH010000002">
    <property type="protein sequence ID" value="KAK8406656.1"/>
    <property type="molecule type" value="Genomic_DNA"/>
</dbReference>
<evidence type="ECO:0000256" key="2">
    <source>
        <dbReference type="ARBA" id="ARBA00022884"/>
    </source>
</evidence>
<reference evidence="7 8" key="1">
    <citation type="submission" date="2023-03" db="EMBL/GenBank/DDBJ databases">
        <title>High-quality genome of Scylla paramamosain provides insights in environmental adaptation.</title>
        <authorList>
            <person name="Zhang L."/>
        </authorList>
    </citation>
    <scope>NUCLEOTIDE SEQUENCE [LARGE SCALE GENOMIC DNA]</scope>
    <source>
        <strain evidence="7">LZ_2023a</strain>
        <tissue evidence="7">Muscle</tissue>
    </source>
</reference>
<comment type="caution">
    <text evidence="7">The sequence shown here is derived from an EMBL/GenBank/DDBJ whole genome shotgun (WGS) entry which is preliminary data.</text>
</comment>
<dbReference type="SMART" id="SM00360">
    <property type="entry name" value="RRM"/>
    <property type="match status" value="2"/>
</dbReference>
<dbReference type="GO" id="GO:0003723">
    <property type="term" value="F:RNA binding"/>
    <property type="evidence" value="ECO:0007669"/>
    <property type="project" value="UniProtKB-UniRule"/>
</dbReference>
<dbReference type="Pfam" id="PF00665">
    <property type="entry name" value="rve"/>
    <property type="match status" value="1"/>
</dbReference>
<dbReference type="SUPFAM" id="SSF54928">
    <property type="entry name" value="RNA-binding domain, RBD"/>
    <property type="match status" value="2"/>
</dbReference>
<dbReference type="Gene3D" id="1.10.340.70">
    <property type="match status" value="1"/>
</dbReference>
<protein>
    <recommendedName>
        <fullName evidence="3">tRNA selenocysteine-associated protein 1</fullName>
    </recommendedName>
</protein>
<sequence>MAREGALWMGDLADYMDENFIIAAFRALGEENVQNVKVMKNRYTGHPAGYCFVNFSSDQAALTAMHKLNGKVIPHSQPPVRFKLNHSSTRGNNTDKEYSLWVGDLTPDVDDFALYKTFGSRYNSIKTAKVIYDPNGQSKGFAFVRFYSEEEYKDALTHMNGFKGLGQKPLKVSYAVPKKQHYPGMNHMGGDYSQYYEQYWNYAAWQNYGSYYEPYASSYGDYNGSMEGGMGDSKESSKEDFEPVDWNVPIDIKKTNKEYIDRSEELWQAIEKARWSFWEDIKDDENTQETIEQFLLHSLERWCGEARMALFTCSRYGTTWRLALTCPRCTSQKRMASGSQPKNLSFENNTLYYVGKDQREMRLVLYSNEEKNKAFEECHIIPKTGEHCGRTKTLKRLSEKYYWTSMVEDVVAMIVRCKACEFSKLNRPNQRYVRVTEPWEVVSVDILGQFVASGRGNAFVAVIIDMFTKYTVAVPLRDTTIADLTSVLQTAVFLQGPPRKFISDQSEEFVHELNLELDMRLGVNVVAVNKTQINRPDEASIKTTILHHCLEADADWDEMLQRKVYEINTEYATASGYTPFYLMFHREARPIDGSLTPRVSSSSKPTFVVRDIEPFIEERDQHTSDILNQVLTGQPPPERTKIYLEEVRAGTGETTDLLGGVGMGENYHPQPHQTTSSHVQVVAGPDQDHSHYTHVAQLPEAQVLDEGGGSVYEMGDGEGHVVVVAGGMAGLEEGGEGREEEEEEGQHMVVVQPGVGDQGVIMLAENQVIMEAVASQQFTYLPSS</sequence>
<evidence type="ECO:0000256" key="3">
    <source>
        <dbReference type="ARBA" id="ARBA00033477"/>
    </source>
</evidence>
<dbReference type="Gene3D" id="3.30.70.330">
    <property type="match status" value="2"/>
</dbReference>
<dbReference type="FunFam" id="3.30.70.330:FF:000159">
    <property type="entry name" value="tRNA selenocysteine 1-associated protein 1"/>
    <property type="match status" value="1"/>
</dbReference>
<dbReference type="Pfam" id="PF17921">
    <property type="entry name" value="Integrase_H2C2"/>
    <property type="match status" value="1"/>
</dbReference>
<dbReference type="PANTHER" id="PTHR37457">
    <property type="entry name" value="TRNA SELENOCYSTEINE 1-ASSOCIATED PROTEIN 1-RELATED"/>
    <property type="match status" value="1"/>
</dbReference>
<dbReference type="AlphaFoldDB" id="A0AAW0V5M9"/>
<dbReference type="PROSITE" id="PS50994">
    <property type="entry name" value="INTEGRASE"/>
    <property type="match status" value="1"/>
</dbReference>
<name>A0AAW0V5M9_SCYPA</name>
<dbReference type="Pfam" id="PF17654">
    <property type="entry name" value="Trnau1ap"/>
    <property type="match status" value="1"/>
</dbReference>
<feature type="domain" description="RRM" evidence="5">
    <location>
        <begin position="5"/>
        <end position="87"/>
    </location>
</feature>
<comment type="similarity">
    <text evidence="1">Belongs to the RRM TRSPAP family.</text>
</comment>
<dbReference type="Gene3D" id="3.30.420.10">
    <property type="entry name" value="Ribonuclease H-like superfamily/Ribonuclease H"/>
    <property type="match status" value="1"/>
</dbReference>
<evidence type="ECO:0000259" key="5">
    <source>
        <dbReference type="PROSITE" id="PS50102"/>
    </source>
</evidence>
<gene>
    <name evidence="7" type="ORF">O3P69_007318</name>
</gene>
<evidence type="ECO:0000313" key="7">
    <source>
        <dbReference type="EMBL" id="KAK8406656.1"/>
    </source>
</evidence>
<evidence type="ECO:0000256" key="1">
    <source>
        <dbReference type="ARBA" id="ARBA00008920"/>
    </source>
</evidence>
<dbReference type="CDD" id="cd12345">
    <property type="entry name" value="RRM2_SECp43_like"/>
    <property type="match status" value="1"/>
</dbReference>
<dbReference type="PROSITE" id="PS50102">
    <property type="entry name" value="RRM"/>
    <property type="match status" value="2"/>
</dbReference>
<keyword evidence="2 4" id="KW-0694">RNA-binding</keyword>
<dbReference type="Proteomes" id="UP001487740">
    <property type="component" value="Unassembled WGS sequence"/>
</dbReference>